<sequence length="48" mass="5313">MTETSNKKRAPQDIKDIAEKQMNEGGIWSSSNSSEAIAEKPTETKTED</sequence>
<dbReference type="AlphaFoldDB" id="A0A8J2VR95"/>
<organism evidence="2 3">
    <name type="scientific">Pullulanibacillus camelliae</name>
    <dbReference type="NCBI Taxonomy" id="1707096"/>
    <lineage>
        <taxon>Bacteria</taxon>
        <taxon>Bacillati</taxon>
        <taxon>Bacillota</taxon>
        <taxon>Bacilli</taxon>
        <taxon>Bacillales</taxon>
        <taxon>Sporolactobacillaceae</taxon>
        <taxon>Pullulanibacillus</taxon>
    </lineage>
</organism>
<dbReference type="RefSeq" id="WP_188691433.1">
    <property type="nucleotide sequence ID" value="NZ_BMIR01000005.1"/>
</dbReference>
<evidence type="ECO:0000256" key="1">
    <source>
        <dbReference type="SAM" id="MobiDB-lite"/>
    </source>
</evidence>
<name>A0A8J2VR95_9BACL</name>
<dbReference type="EMBL" id="BMIR01000005">
    <property type="protein sequence ID" value="GGE36831.1"/>
    <property type="molecule type" value="Genomic_DNA"/>
</dbReference>
<feature type="compositionally biased region" description="Basic and acidic residues" evidence="1">
    <location>
        <begin position="37"/>
        <end position="48"/>
    </location>
</feature>
<evidence type="ECO:0000313" key="3">
    <source>
        <dbReference type="Proteomes" id="UP000628775"/>
    </source>
</evidence>
<keyword evidence="3" id="KW-1185">Reference proteome</keyword>
<dbReference type="Proteomes" id="UP000628775">
    <property type="component" value="Unassembled WGS sequence"/>
</dbReference>
<protein>
    <submittedName>
        <fullName evidence="2">Uncharacterized protein</fullName>
    </submittedName>
</protein>
<feature type="region of interest" description="Disordered" evidence="1">
    <location>
        <begin position="1"/>
        <end position="48"/>
    </location>
</feature>
<evidence type="ECO:0000313" key="2">
    <source>
        <dbReference type="EMBL" id="GGE36831.1"/>
    </source>
</evidence>
<comment type="caution">
    <text evidence="2">The sequence shown here is derived from an EMBL/GenBank/DDBJ whole genome shotgun (WGS) entry which is preliminary data.</text>
</comment>
<reference evidence="2" key="2">
    <citation type="submission" date="2020-09" db="EMBL/GenBank/DDBJ databases">
        <authorList>
            <person name="Sun Q."/>
            <person name="Zhou Y."/>
        </authorList>
    </citation>
    <scope>NUCLEOTIDE SEQUENCE</scope>
    <source>
        <strain evidence="2">CGMCC 1.15371</strain>
    </source>
</reference>
<feature type="compositionally biased region" description="Basic and acidic residues" evidence="1">
    <location>
        <begin position="10"/>
        <end position="22"/>
    </location>
</feature>
<reference evidence="2" key="1">
    <citation type="journal article" date="2014" name="Int. J. Syst. Evol. Microbiol.">
        <title>Complete genome sequence of Corynebacterium casei LMG S-19264T (=DSM 44701T), isolated from a smear-ripened cheese.</title>
        <authorList>
            <consortium name="US DOE Joint Genome Institute (JGI-PGF)"/>
            <person name="Walter F."/>
            <person name="Albersmeier A."/>
            <person name="Kalinowski J."/>
            <person name="Ruckert C."/>
        </authorList>
    </citation>
    <scope>NUCLEOTIDE SEQUENCE</scope>
    <source>
        <strain evidence="2">CGMCC 1.15371</strain>
    </source>
</reference>
<gene>
    <name evidence="2" type="ORF">GCM10011391_14640</name>
</gene>
<accession>A0A8J2VR95</accession>
<proteinExistence type="predicted"/>